<feature type="transmembrane region" description="Helical" evidence="4">
    <location>
        <begin position="116"/>
        <end position="140"/>
    </location>
</feature>
<keyword evidence="6" id="KW-1185">Reference proteome</keyword>
<feature type="transmembrane region" description="Helical" evidence="4">
    <location>
        <begin position="152"/>
        <end position="174"/>
    </location>
</feature>
<accession>A0A841JU71</accession>
<protein>
    <submittedName>
        <fullName evidence="5">PAT family beta-lactamase induction signal transducer AmpG</fullName>
    </submittedName>
</protein>
<dbReference type="Gene3D" id="1.20.1250.20">
    <property type="entry name" value="MFS general substrate transporter like domains"/>
    <property type="match status" value="2"/>
</dbReference>
<organism evidence="5 6">
    <name type="scientific">Silvibacterium bohemicum</name>
    <dbReference type="NCBI Taxonomy" id="1577686"/>
    <lineage>
        <taxon>Bacteria</taxon>
        <taxon>Pseudomonadati</taxon>
        <taxon>Acidobacteriota</taxon>
        <taxon>Terriglobia</taxon>
        <taxon>Terriglobales</taxon>
        <taxon>Acidobacteriaceae</taxon>
        <taxon>Silvibacterium</taxon>
    </lineage>
</organism>
<feature type="transmembrane region" description="Helical" evidence="4">
    <location>
        <begin position="60"/>
        <end position="77"/>
    </location>
</feature>
<gene>
    <name evidence="5" type="ORF">HNQ77_001243</name>
</gene>
<sequence length="424" mass="45436">MSVARAVELDPQLDRPPARNLAVPHRFLWIVLPYAIYMGFTTNGGASYLLRQVGMPADQVANAIALLGIPSSLYFLWSPLADLWMPRRWWHMLATFGSAGSLALGSLLLYRNAQAAVWLFFFGMVFCMLISSAYGGLISAMIAPESRTRTAAWAQASNLGGGAIGPGVILYLALHWKAPAWASVAALLVILPGLTVLLLKEPLRQSKPSFGAHWRAVGRELRLTCLTPKNALGLILLLAPPGAGALIGLLPAIATDYGVSGASVVWINGIGGGLLMAFGCLAGGWVPTKLDRKIAYALAGALNAGPAFFLAFAPPTHDVYMIGTVVYLFTIGFTSTVCMGLVLDVVGAVGHSGSLRYSILMSCSYVPIAYMSWLEGRAAHHWGFRAFPAAEAISSLADLPLIAVWLWWRHSRSAMPRGYKSAPR</sequence>
<dbReference type="OrthoDB" id="110065at2"/>
<feature type="transmembrane region" description="Helical" evidence="4">
    <location>
        <begin position="386"/>
        <end position="408"/>
    </location>
</feature>
<evidence type="ECO:0000256" key="4">
    <source>
        <dbReference type="SAM" id="Phobius"/>
    </source>
</evidence>
<dbReference type="AlphaFoldDB" id="A0A841JU71"/>
<evidence type="ECO:0000256" key="1">
    <source>
        <dbReference type="ARBA" id="ARBA00022692"/>
    </source>
</evidence>
<keyword evidence="2 4" id="KW-1133">Transmembrane helix</keyword>
<feature type="transmembrane region" description="Helical" evidence="4">
    <location>
        <begin position="89"/>
        <end position="110"/>
    </location>
</feature>
<dbReference type="InterPro" id="IPR036259">
    <property type="entry name" value="MFS_trans_sf"/>
</dbReference>
<dbReference type="Pfam" id="PF07690">
    <property type="entry name" value="MFS_1"/>
    <property type="match status" value="1"/>
</dbReference>
<dbReference type="InterPro" id="IPR011701">
    <property type="entry name" value="MFS"/>
</dbReference>
<feature type="transmembrane region" description="Helical" evidence="4">
    <location>
        <begin position="21"/>
        <end position="40"/>
    </location>
</feature>
<dbReference type="Proteomes" id="UP000538666">
    <property type="component" value="Unassembled WGS sequence"/>
</dbReference>
<comment type="caution">
    <text evidence="5">The sequence shown here is derived from an EMBL/GenBank/DDBJ whole genome shotgun (WGS) entry which is preliminary data.</text>
</comment>
<dbReference type="SUPFAM" id="SSF103473">
    <property type="entry name" value="MFS general substrate transporter"/>
    <property type="match status" value="1"/>
</dbReference>
<feature type="transmembrane region" description="Helical" evidence="4">
    <location>
        <begin position="294"/>
        <end position="313"/>
    </location>
</feature>
<evidence type="ECO:0000256" key="2">
    <source>
        <dbReference type="ARBA" id="ARBA00022989"/>
    </source>
</evidence>
<feature type="transmembrane region" description="Helical" evidence="4">
    <location>
        <begin position="319"/>
        <end position="343"/>
    </location>
</feature>
<name>A0A841JU71_9BACT</name>
<evidence type="ECO:0000256" key="3">
    <source>
        <dbReference type="ARBA" id="ARBA00023136"/>
    </source>
</evidence>
<evidence type="ECO:0000313" key="5">
    <source>
        <dbReference type="EMBL" id="MBB6143299.1"/>
    </source>
</evidence>
<reference evidence="5 6" key="1">
    <citation type="submission" date="2020-08" db="EMBL/GenBank/DDBJ databases">
        <title>Genomic Encyclopedia of Type Strains, Phase IV (KMG-IV): sequencing the most valuable type-strain genomes for metagenomic binning, comparative biology and taxonomic classification.</title>
        <authorList>
            <person name="Goeker M."/>
        </authorList>
    </citation>
    <scope>NUCLEOTIDE SEQUENCE [LARGE SCALE GENOMIC DNA]</scope>
    <source>
        <strain evidence="5 6">DSM 103733</strain>
    </source>
</reference>
<feature type="transmembrane region" description="Helical" evidence="4">
    <location>
        <begin position="265"/>
        <end position="287"/>
    </location>
</feature>
<dbReference type="GO" id="GO:0022857">
    <property type="term" value="F:transmembrane transporter activity"/>
    <property type="evidence" value="ECO:0007669"/>
    <property type="project" value="InterPro"/>
</dbReference>
<evidence type="ECO:0000313" key="6">
    <source>
        <dbReference type="Proteomes" id="UP000538666"/>
    </source>
</evidence>
<proteinExistence type="predicted"/>
<feature type="transmembrane region" description="Helical" evidence="4">
    <location>
        <begin position="231"/>
        <end position="253"/>
    </location>
</feature>
<keyword evidence="1 4" id="KW-0812">Transmembrane</keyword>
<feature type="transmembrane region" description="Helical" evidence="4">
    <location>
        <begin position="180"/>
        <end position="199"/>
    </location>
</feature>
<feature type="transmembrane region" description="Helical" evidence="4">
    <location>
        <begin position="355"/>
        <end position="374"/>
    </location>
</feature>
<dbReference type="EMBL" id="JACHEK010000002">
    <property type="protein sequence ID" value="MBB6143299.1"/>
    <property type="molecule type" value="Genomic_DNA"/>
</dbReference>
<keyword evidence="3 4" id="KW-0472">Membrane</keyword>